<comment type="caution">
    <text evidence="2">The sequence shown here is derived from an EMBL/GenBank/DDBJ whole genome shotgun (WGS) entry which is preliminary data.</text>
</comment>
<feature type="region of interest" description="Disordered" evidence="1">
    <location>
        <begin position="114"/>
        <end position="136"/>
    </location>
</feature>
<evidence type="ECO:0000313" key="3">
    <source>
        <dbReference type="Proteomes" id="UP000828390"/>
    </source>
</evidence>
<dbReference type="EMBL" id="JAIWYP010000003">
    <property type="protein sequence ID" value="KAH3844494.1"/>
    <property type="molecule type" value="Genomic_DNA"/>
</dbReference>
<reference evidence="2" key="1">
    <citation type="journal article" date="2019" name="bioRxiv">
        <title>The Genome of the Zebra Mussel, Dreissena polymorpha: A Resource for Invasive Species Research.</title>
        <authorList>
            <person name="McCartney M.A."/>
            <person name="Auch B."/>
            <person name="Kono T."/>
            <person name="Mallez S."/>
            <person name="Zhang Y."/>
            <person name="Obille A."/>
            <person name="Becker A."/>
            <person name="Abrahante J.E."/>
            <person name="Garbe J."/>
            <person name="Badalamenti J.P."/>
            <person name="Herman A."/>
            <person name="Mangelson H."/>
            <person name="Liachko I."/>
            <person name="Sullivan S."/>
            <person name="Sone E.D."/>
            <person name="Koren S."/>
            <person name="Silverstein K.A.T."/>
            <person name="Beckman K.B."/>
            <person name="Gohl D.M."/>
        </authorList>
    </citation>
    <scope>NUCLEOTIDE SEQUENCE</scope>
    <source>
        <strain evidence="2">Duluth1</strain>
        <tissue evidence="2">Whole animal</tissue>
    </source>
</reference>
<feature type="compositionally biased region" description="Basic and acidic residues" evidence="1">
    <location>
        <begin position="122"/>
        <end position="136"/>
    </location>
</feature>
<gene>
    <name evidence="2" type="ORF">DPMN_086752</name>
</gene>
<dbReference type="Proteomes" id="UP000828390">
    <property type="component" value="Unassembled WGS sequence"/>
</dbReference>
<dbReference type="AlphaFoldDB" id="A0A9D4KRR9"/>
<evidence type="ECO:0000313" key="2">
    <source>
        <dbReference type="EMBL" id="KAH3844494.1"/>
    </source>
</evidence>
<keyword evidence="3" id="KW-1185">Reference proteome</keyword>
<evidence type="ECO:0000256" key="1">
    <source>
        <dbReference type="SAM" id="MobiDB-lite"/>
    </source>
</evidence>
<proteinExistence type="predicted"/>
<accession>A0A9D4KRR9</accession>
<organism evidence="2 3">
    <name type="scientific">Dreissena polymorpha</name>
    <name type="common">Zebra mussel</name>
    <name type="synonym">Mytilus polymorpha</name>
    <dbReference type="NCBI Taxonomy" id="45954"/>
    <lineage>
        <taxon>Eukaryota</taxon>
        <taxon>Metazoa</taxon>
        <taxon>Spiralia</taxon>
        <taxon>Lophotrochozoa</taxon>
        <taxon>Mollusca</taxon>
        <taxon>Bivalvia</taxon>
        <taxon>Autobranchia</taxon>
        <taxon>Heteroconchia</taxon>
        <taxon>Euheterodonta</taxon>
        <taxon>Imparidentia</taxon>
        <taxon>Neoheterodontei</taxon>
        <taxon>Myida</taxon>
        <taxon>Dreissenoidea</taxon>
        <taxon>Dreissenidae</taxon>
        <taxon>Dreissena</taxon>
    </lineage>
</organism>
<sequence>MTPRWLCFLTDQNHHIFPPILTIFELVHDINETNILTKFHDREKIHVRKTAPPPGGHVFQPTRTIFKLKERHILYTNILAKSIFRPHMTSLELSLSMIWANVLTKFHEDRRRNAVSSVPKAKVHDGHMSIKNQHEH</sequence>
<name>A0A9D4KRR9_DREPO</name>
<reference evidence="2" key="2">
    <citation type="submission" date="2020-11" db="EMBL/GenBank/DDBJ databases">
        <authorList>
            <person name="McCartney M.A."/>
            <person name="Auch B."/>
            <person name="Kono T."/>
            <person name="Mallez S."/>
            <person name="Becker A."/>
            <person name="Gohl D.M."/>
            <person name="Silverstein K.A.T."/>
            <person name="Koren S."/>
            <person name="Bechman K.B."/>
            <person name="Herman A."/>
            <person name="Abrahante J.E."/>
            <person name="Garbe J."/>
        </authorList>
    </citation>
    <scope>NUCLEOTIDE SEQUENCE</scope>
    <source>
        <strain evidence="2">Duluth1</strain>
        <tissue evidence="2">Whole animal</tissue>
    </source>
</reference>
<protein>
    <submittedName>
        <fullName evidence="2">Uncharacterized protein</fullName>
    </submittedName>
</protein>